<evidence type="ECO:0000256" key="1">
    <source>
        <dbReference type="ARBA" id="ARBA00010641"/>
    </source>
</evidence>
<dbReference type="KEGG" id="nyu:D7D52_22540"/>
<dbReference type="GO" id="GO:0006352">
    <property type="term" value="P:DNA-templated transcription initiation"/>
    <property type="evidence" value="ECO:0007669"/>
    <property type="project" value="InterPro"/>
</dbReference>
<evidence type="ECO:0000256" key="4">
    <source>
        <dbReference type="ARBA" id="ARBA00023082"/>
    </source>
</evidence>
<dbReference type="InterPro" id="IPR013324">
    <property type="entry name" value="RNA_pol_sigma_r3/r4-like"/>
</dbReference>
<accession>A0A386ZG66</accession>
<dbReference type="CDD" id="cd06171">
    <property type="entry name" value="Sigma70_r4"/>
    <property type="match status" value="1"/>
</dbReference>
<protein>
    <submittedName>
        <fullName evidence="9">RNA polymerase sigma-70 factor</fullName>
    </submittedName>
</protein>
<dbReference type="Pfam" id="PF08281">
    <property type="entry name" value="Sigma70_r4_2"/>
    <property type="match status" value="1"/>
</dbReference>
<dbReference type="OrthoDB" id="3211555at2"/>
<keyword evidence="4" id="KW-0731">Sigma factor</keyword>
<comment type="subunit">
    <text evidence="2">Interacts transiently with the RNA polymerase catalytic core formed by RpoA, RpoB, RpoC and RpoZ (2 alpha, 1 beta, 1 beta' and 1 omega subunit) to form the RNA polymerase holoenzyme that can initiate transcription.</text>
</comment>
<evidence type="ECO:0000259" key="8">
    <source>
        <dbReference type="Pfam" id="PF08281"/>
    </source>
</evidence>
<gene>
    <name evidence="9" type="ORF">D7D52_22540</name>
</gene>
<sequence>MTAGTESGPRDEVDAFDRLRPLLFTIAYEMLGSAADAEDVVQDSYLRWRATDPAQVRHPRAYLTQIVTRQALNQLRTVRRRREEYVGSWLPEPVRTESDASHDVLLAESVSMAMLLVLETLGPTERAVFVLAEVFGHSMVEIAEMVGKSDATVRQIAHRARAHVRERRKRFEPDSDTSRAVIGTFLRAARTGDVATLMEVLAPDVVQISDGGGRVHAARHPVVGAQRVAGYLLGLARKLLGDMTVELGTYNALPAVLLRGLDGRLDTVELIEITGGRVTALYAIRNPDKLHTAELTRALER</sequence>
<dbReference type="NCBIfam" id="NF007214">
    <property type="entry name" value="PRK09636.1"/>
    <property type="match status" value="1"/>
</dbReference>
<feature type="domain" description="RNA polymerase sigma factor 70 region 4 type 2" evidence="8">
    <location>
        <begin position="112"/>
        <end position="163"/>
    </location>
</feature>
<keyword evidence="3" id="KW-0805">Transcription regulation</keyword>
<dbReference type="SUPFAM" id="SSF54427">
    <property type="entry name" value="NTF2-like"/>
    <property type="match status" value="1"/>
</dbReference>
<dbReference type="RefSeq" id="WP_120739384.1">
    <property type="nucleotide sequence ID" value="NZ_CP032568.1"/>
</dbReference>
<dbReference type="InterPro" id="IPR036388">
    <property type="entry name" value="WH-like_DNA-bd_sf"/>
</dbReference>
<reference evidence="9 10" key="1">
    <citation type="submission" date="2018-09" db="EMBL/GenBank/DDBJ databases">
        <title>Nocardia yunnanensis sp. nov., an actinomycete isolated from a soil sample.</title>
        <authorList>
            <person name="Zhang J."/>
        </authorList>
    </citation>
    <scope>NUCLEOTIDE SEQUENCE [LARGE SCALE GENOMIC DNA]</scope>
    <source>
        <strain evidence="9 10">CFHS0054</strain>
    </source>
</reference>
<dbReference type="EMBL" id="CP032568">
    <property type="protein sequence ID" value="AYF76154.1"/>
    <property type="molecule type" value="Genomic_DNA"/>
</dbReference>
<dbReference type="InterPro" id="IPR014303">
    <property type="entry name" value="RNA_pol_sigma-70_ECF"/>
</dbReference>
<dbReference type="SUPFAM" id="SSF88946">
    <property type="entry name" value="Sigma2 domain of RNA polymerase sigma factors"/>
    <property type="match status" value="1"/>
</dbReference>
<dbReference type="Pfam" id="PF04542">
    <property type="entry name" value="Sigma70_r2"/>
    <property type="match status" value="1"/>
</dbReference>
<feature type="domain" description="RNA polymerase sigma-70 region 2" evidence="7">
    <location>
        <begin position="16"/>
        <end position="80"/>
    </location>
</feature>
<evidence type="ECO:0000256" key="6">
    <source>
        <dbReference type="ARBA" id="ARBA00023163"/>
    </source>
</evidence>
<dbReference type="InterPro" id="IPR032710">
    <property type="entry name" value="NTF2-like_dom_sf"/>
</dbReference>
<dbReference type="InterPro" id="IPR014284">
    <property type="entry name" value="RNA_pol_sigma-70_dom"/>
</dbReference>
<dbReference type="Gene3D" id="1.10.1740.10">
    <property type="match status" value="1"/>
</dbReference>
<dbReference type="GO" id="GO:0003677">
    <property type="term" value="F:DNA binding"/>
    <property type="evidence" value="ECO:0007669"/>
    <property type="project" value="UniProtKB-KW"/>
</dbReference>
<comment type="similarity">
    <text evidence="1">Belongs to the sigma-70 factor family. ECF subfamily.</text>
</comment>
<evidence type="ECO:0000259" key="7">
    <source>
        <dbReference type="Pfam" id="PF04542"/>
    </source>
</evidence>
<dbReference type="GO" id="GO:0016987">
    <property type="term" value="F:sigma factor activity"/>
    <property type="evidence" value="ECO:0007669"/>
    <property type="project" value="UniProtKB-KW"/>
</dbReference>
<dbReference type="AlphaFoldDB" id="A0A386ZG66"/>
<dbReference type="Proteomes" id="UP000267164">
    <property type="component" value="Chromosome"/>
</dbReference>
<dbReference type="InterPro" id="IPR007627">
    <property type="entry name" value="RNA_pol_sigma70_r2"/>
</dbReference>
<name>A0A386ZG66_9NOCA</name>
<evidence type="ECO:0000313" key="10">
    <source>
        <dbReference type="Proteomes" id="UP000267164"/>
    </source>
</evidence>
<organism evidence="9 10">
    <name type="scientific">Nocardia yunnanensis</name>
    <dbReference type="NCBI Taxonomy" id="2382165"/>
    <lineage>
        <taxon>Bacteria</taxon>
        <taxon>Bacillati</taxon>
        <taxon>Actinomycetota</taxon>
        <taxon>Actinomycetes</taxon>
        <taxon>Mycobacteriales</taxon>
        <taxon>Nocardiaceae</taxon>
        <taxon>Nocardia</taxon>
    </lineage>
</organism>
<dbReference type="PANTHER" id="PTHR30173">
    <property type="entry name" value="SIGMA 19 FACTOR"/>
    <property type="match status" value="1"/>
</dbReference>
<dbReference type="InterPro" id="IPR052704">
    <property type="entry name" value="ECF_Sigma-70_Domain"/>
</dbReference>
<dbReference type="PANTHER" id="PTHR30173:SF36">
    <property type="entry name" value="ECF RNA POLYMERASE SIGMA FACTOR SIGJ"/>
    <property type="match status" value="1"/>
</dbReference>
<evidence type="ECO:0000313" key="9">
    <source>
        <dbReference type="EMBL" id="AYF76154.1"/>
    </source>
</evidence>
<dbReference type="NCBIfam" id="TIGR02937">
    <property type="entry name" value="sigma70-ECF"/>
    <property type="match status" value="1"/>
</dbReference>
<evidence type="ECO:0000256" key="5">
    <source>
        <dbReference type="ARBA" id="ARBA00023125"/>
    </source>
</evidence>
<evidence type="ECO:0000256" key="3">
    <source>
        <dbReference type="ARBA" id="ARBA00023015"/>
    </source>
</evidence>
<keyword evidence="6" id="KW-0804">Transcription</keyword>
<dbReference type="Gene3D" id="3.10.450.50">
    <property type="match status" value="1"/>
</dbReference>
<dbReference type="InterPro" id="IPR013249">
    <property type="entry name" value="RNA_pol_sigma70_r4_t2"/>
</dbReference>
<dbReference type="Gene3D" id="1.10.10.10">
    <property type="entry name" value="Winged helix-like DNA-binding domain superfamily/Winged helix DNA-binding domain"/>
    <property type="match status" value="1"/>
</dbReference>
<keyword evidence="10" id="KW-1185">Reference proteome</keyword>
<dbReference type="SUPFAM" id="SSF88659">
    <property type="entry name" value="Sigma3 and sigma4 domains of RNA polymerase sigma factors"/>
    <property type="match status" value="1"/>
</dbReference>
<dbReference type="NCBIfam" id="TIGR02957">
    <property type="entry name" value="SigX4"/>
    <property type="match status" value="1"/>
</dbReference>
<evidence type="ECO:0000256" key="2">
    <source>
        <dbReference type="ARBA" id="ARBA00011344"/>
    </source>
</evidence>
<keyword evidence="5" id="KW-0238">DNA-binding</keyword>
<dbReference type="InterPro" id="IPR013325">
    <property type="entry name" value="RNA_pol_sigma_r2"/>
</dbReference>
<proteinExistence type="inferred from homology"/>